<comment type="caution">
    <text evidence="9">The sequence shown here is derived from an EMBL/GenBank/DDBJ whole genome shotgun (WGS) entry which is preliminary data.</text>
</comment>
<evidence type="ECO:0000256" key="7">
    <source>
        <dbReference type="RuleBase" id="RU362042"/>
    </source>
</evidence>
<evidence type="ECO:0000256" key="4">
    <source>
        <dbReference type="ARBA" id="ARBA00019232"/>
    </source>
</evidence>
<dbReference type="RefSeq" id="WP_115868364.1">
    <property type="nucleotide sequence ID" value="NZ_QREG01000010.1"/>
</dbReference>
<comment type="catalytic activity">
    <reaction evidence="1 7">
        <text>Cleavage of hydrophobic, N-terminal signal or leader sequences from secreted and periplasmic proteins.</text>
        <dbReference type="EC" id="3.4.21.89"/>
    </reaction>
</comment>
<evidence type="ECO:0000259" key="8">
    <source>
        <dbReference type="Pfam" id="PF10502"/>
    </source>
</evidence>
<feature type="active site" evidence="6">
    <location>
        <position position="170"/>
    </location>
</feature>
<organism evidence="9 10">
    <name type="scientific">Marinoscillum furvescens DSM 4134</name>
    <dbReference type="NCBI Taxonomy" id="1122208"/>
    <lineage>
        <taxon>Bacteria</taxon>
        <taxon>Pseudomonadati</taxon>
        <taxon>Bacteroidota</taxon>
        <taxon>Cytophagia</taxon>
        <taxon>Cytophagales</taxon>
        <taxon>Reichenbachiellaceae</taxon>
        <taxon>Marinoscillum</taxon>
    </lineage>
</organism>
<keyword evidence="7" id="KW-0645">Protease</keyword>
<dbReference type="SUPFAM" id="SSF51306">
    <property type="entry name" value="LexA/Signal peptidase"/>
    <property type="match status" value="1"/>
</dbReference>
<dbReference type="PANTHER" id="PTHR43390">
    <property type="entry name" value="SIGNAL PEPTIDASE I"/>
    <property type="match status" value="1"/>
</dbReference>
<evidence type="ECO:0000256" key="1">
    <source>
        <dbReference type="ARBA" id="ARBA00000677"/>
    </source>
</evidence>
<keyword evidence="7" id="KW-0472">Membrane</keyword>
<feature type="active site" evidence="6">
    <location>
        <position position="89"/>
    </location>
</feature>
<dbReference type="Proteomes" id="UP000256779">
    <property type="component" value="Unassembled WGS sequence"/>
</dbReference>
<dbReference type="InterPro" id="IPR036286">
    <property type="entry name" value="LexA/Signal_pep-like_sf"/>
</dbReference>
<dbReference type="OrthoDB" id="9802919at2"/>
<dbReference type="Gene3D" id="2.10.109.10">
    <property type="entry name" value="Umud Fragment, subunit A"/>
    <property type="match status" value="1"/>
</dbReference>
<protein>
    <recommendedName>
        <fullName evidence="4 7">Signal peptidase I</fullName>
        <ecNumber evidence="3 7">3.4.21.89</ecNumber>
    </recommendedName>
</protein>
<comment type="caution">
    <text evidence="7">Lacks conserved residue(s) required for the propagation of feature annotation.</text>
</comment>
<dbReference type="InterPro" id="IPR000223">
    <property type="entry name" value="Pept_S26A_signal_pept_1"/>
</dbReference>
<dbReference type="EC" id="3.4.21.89" evidence="3 7"/>
<feature type="transmembrane region" description="Helical" evidence="7">
    <location>
        <begin position="20"/>
        <end position="44"/>
    </location>
</feature>
<dbReference type="PRINTS" id="PR00727">
    <property type="entry name" value="LEADERPTASE"/>
</dbReference>
<dbReference type="GO" id="GO:0009003">
    <property type="term" value="F:signal peptidase activity"/>
    <property type="evidence" value="ECO:0007669"/>
    <property type="project" value="UniProtKB-EC"/>
</dbReference>
<feature type="domain" description="Peptidase S26" evidence="8">
    <location>
        <begin position="60"/>
        <end position="195"/>
    </location>
</feature>
<sequence length="379" mass="42955">MKHTKVTRKLFMSCLWAFLAYWTGIWWGLIWAGLALVSITLARWQPYQSLQHGIIYRGYRYVKLVILTVFAALAVRVFLLGIYAIPSGSMESAIKPGDVVLMERWTFGPRRPASLAEVPNLGNLLALVPELHRWFSQHTLPPKRLAGIGSIDRGDIVVFDHPQSDIVMIKRVVGLPGDTLALVHGTVTISGVPSDPVGGTRIKWHIEDDTLSTNVGGRSRYYGGALRLTWQEALDMMDSLSVELRPEHKQVGKGMYPKSKNVQSTLDDWTPPTIPQKGLTVTLTEDNLEWYLPLIILQEGASFERSQHTGFYYINGAFTDMYTFKQDYFLVFGDNRYNSKDSRYWGFLPADHIHGVVPLVLFSTAKYQPYGTRRTFKKL</sequence>
<keyword evidence="7" id="KW-0812">Transmembrane</keyword>
<dbReference type="InterPro" id="IPR019533">
    <property type="entry name" value="Peptidase_S26"/>
</dbReference>
<keyword evidence="7" id="KW-1133">Transmembrane helix</keyword>
<evidence type="ECO:0000256" key="2">
    <source>
        <dbReference type="ARBA" id="ARBA00009370"/>
    </source>
</evidence>
<dbReference type="PANTHER" id="PTHR43390:SF1">
    <property type="entry name" value="CHLOROPLAST PROCESSING PEPTIDASE"/>
    <property type="match status" value="1"/>
</dbReference>
<dbReference type="InterPro" id="IPR019758">
    <property type="entry name" value="Pept_S26A_signal_pept_1_CS"/>
</dbReference>
<dbReference type="InterPro" id="IPR019757">
    <property type="entry name" value="Pept_S26A_signal_pept_1_Lys-AS"/>
</dbReference>
<evidence type="ECO:0000313" key="10">
    <source>
        <dbReference type="Proteomes" id="UP000256779"/>
    </source>
</evidence>
<dbReference type="PROSITE" id="PS00761">
    <property type="entry name" value="SPASE_I_3"/>
    <property type="match status" value="1"/>
</dbReference>
<comment type="subcellular location">
    <subcellularLocation>
        <location evidence="7">Membrane</location>
        <topology evidence="7">Single-pass type II membrane protein</topology>
    </subcellularLocation>
</comment>
<evidence type="ECO:0000256" key="6">
    <source>
        <dbReference type="PIRSR" id="PIRSR600223-1"/>
    </source>
</evidence>
<feature type="domain" description="Peptidase S26" evidence="8">
    <location>
        <begin position="324"/>
        <end position="361"/>
    </location>
</feature>
<keyword evidence="10" id="KW-1185">Reference proteome</keyword>
<dbReference type="CDD" id="cd06530">
    <property type="entry name" value="S26_SPase_I"/>
    <property type="match status" value="2"/>
</dbReference>
<dbReference type="NCBIfam" id="TIGR02227">
    <property type="entry name" value="sigpep_I_bact"/>
    <property type="match status" value="1"/>
</dbReference>
<proteinExistence type="inferred from homology"/>
<evidence type="ECO:0000256" key="3">
    <source>
        <dbReference type="ARBA" id="ARBA00013208"/>
    </source>
</evidence>
<accession>A0A3D9L2F3</accession>
<evidence type="ECO:0000256" key="5">
    <source>
        <dbReference type="ARBA" id="ARBA00022801"/>
    </source>
</evidence>
<dbReference type="GO" id="GO:0006465">
    <property type="term" value="P:signal peptide processing"/>
    <property type="evidence" value="ECO:0007669"/>
    <property type="project" value="InterPro"/>
</dbReference>
<reference evidence="9 10" key="1">
    <citation type="submission" date="2018-07" db="EMBL/GenBank/DDBJ databases">
        <title>Genomic Encyclopedia of Type Strains, Phase IV (KMG-IV): sequencing the most valuable type-strain genomes for metagenomic binning, comparative biology and taxonomic classification.</title>
        <authorList>
            <person name="Goeker M."/>
        </authorList>
    </citation>
    <scope>NUCLEOTIDE SEQUENCE [LARGE SCALE GENOMIC DNA]</scope>
    <source>
        <strain evidence="9 10">DSM 4134</strain>
    </source>
</reference>
<dbReference type="PROSITE" id="PS00760">
    <property type="entry name" value="SPASE_I_2"/>
    <property type="match status" value="1"/>
</dbReference>
<gene>
    <name evidence="9" type="ORF">C7460_11081</name>
</gene>
<dbReference type="GO" id="GO:0016020">
    <property type="term" value="C:membrane"/>
    <property type="evidence" value="ECO:0007669"/>
    <property type="project" value="UniProtKB-SubCell"/>
</dbReference>
<dbReference type="Pfam" id="PF10502">
    <property type="entry name" value="Peptidase_S26"/>
    <property type="match status" value="2"/>
</dbReference>
<evidence type="ECO:0000313" key="9">
    <source>
        <dbReference type="EMBL" id="RED98409.1"/>
    </source>
</evidence>
<dbReference type="AlphaFoldDB" id="A0A3D9L2F3"/>
<dbReference type="GO" id="GO:0004252">
    <property type="term" value="F:serine-type endopeptidase activity"/>
    <property type="evidence" value="ECO:0007669"/>
    <property type="project" value="InterPro"/>
</dbReference>
<feature type="transmembrane region" description="Helical" evidence="7">
    <location>
        <begin position="64"/>
        <end position="85"/>
    </location>
</feature>
<name>A0A3D9L2F3_MARFU</name>
<dbReference type="EMBL" id="QREG01000010">
    <property type="protein sequence ID" value="RED98409.1"/>
    <property type="molecule type" value="Genomic_DNA"/>
</dbReference>
<keyword evidence="5 7" id="KW-0378">Hydrolase</keyword>
<comment type="similarity">
    <text evidence="2 7">Belongs to the peptidase S26 family.</text>
</comment>